<feature type="domain" description="Inositolphosphotransferase Aur1/Ipt1" evidence="6">
    <location>
        <begin position="124"/>
        <end position="316"/>
    </location>
</feature>
<evidence type="ECO:0000259" key="6">
    <source>
        <dbReference type="Pfam" id="PF14378"/>
    </source>
</evidence>
<dbReference type="RefSeq" id="WP_379150440.1">
    <property type="nucleotide sequence ID" value="NZ_JBHSRJ010000002.1"/>
</dbReference>
<evidence type="ECO:0000313" key="7">
    <source>
        <dbReference type="EMBL" id="MFC6042151.1"/>
    </source>
</evidence>
<comment type="subcellular location">
    <subcellularLocation>
        <location evidence="1">Membrane</location>
        <topology evidence="1">Multi-pass membrane protein</topology>
    </subcellularLocation>
</comment>
<feature type="transmembrane region" description="Helical" evidence="5">
    <location>
        <begin position="38"/>
        <end position="59"/>
    </location>
</feature>
<dbReference type="PANTHER" id="PTHR31310">
    <property type="match status" value="1"/>
</dbReference>
<keyword evidence="3 5" id="KW-1133">Transmembrane helix</keyword>
<evidence type="ECO:0000256" key="3">
    <source>
        <dbReference type="ARBA" id="ARBA00022989"/>
    </source>
</evidence>
<feature type="transmembrane region" description="Helical" evidence="5">
    <location>
        <begin position="7"/>
        <end position="26"/>
    </location>
</feature>
<dbReference type="InterPro" id="IPR026841">
    <property type="entry name" value="Aur1/Ipt1"/>
</dbReference>
<feature type="transmembrane region" description="Helical" evidence="5">
    <location>
        <begin position="184"/>
        <end position="205"/>
    </location>
</feature>
<comment type="caution">
    <text evidence="7">The sequence shown here is derived from an EMBL/GenBank/DDBJ whole genome shotgun (WGS) entry which is preliminary data.</text>
</comment>
<dbReference type="CDD" id="cd03386">
    <property type="entry name" value="PAP2_Aur1_like"/>
    <property type="match status" value="1"/>
</dbReference>
<feature type="transmembrane region" description="Helical" evidence="5">
    <location>
        <begin position="159"/>
        <end position="177"/>
    </location>
</feature>
<evidence type="ECO:0000313" key="8">
    <source>
        <dbReference type="Proteomes" id="UP001596135"/>
    </source>
</evidence>
<dbReference type="InterPro" id="IPR052185">
    <property type="entry name" value="IPC_Synthase-Related"/>
</dbReference>
<dbReference type="PANTHER" id="PTHR31310:SF7">
    <property type="entry name" value="PA-PHOSPHATASE RELATED-FAMILY PROTEIN DDB_G0268928"/>
    <property type="match status" value="1"/>
</dbReference>
<evidence type="ECO:0000256" key="1">
    <source>
        <dbReference type="ARBA" id="ARBA00004141"/>
    </source>
</evidence>
<evidence type="ECO:0000256" key="4">
    <source>
        <dbReference type="ARBA" id="ARBA00023136"/>
    </source>
</evidence>
<dbReference type="EMBL" id="JBHSRJ010000002">
    <property type="protein sequence ID" value="MFC6042151.1"/>
    <property type="molecule type" value="Genomic_DNA"/>
</dbReference>
<name>A0ABW1LDU9_9ACTN</name>
<sequence>MYRRAWTLLVVNAIAMFVWAAITAWSLGRPLIDPDGSFLGPAMVRLPILCIGALFLDLVPRALWISRGRPSRWPELVRDRWRTHWTRERILLVLLGIVCFYVIYVCYRNLKSFLPLVSDRMYDRELHALDKILFFGHYPGSLLHDLLGTVWVAHFLSNFYLLFIPMVAIMVTVWLVWSRNLSYGWWFVTSQGIAWTLGTISYYALPTLGPGLEYTYLYNALAHTGTSDLMSSLVNARQGVLWGDGQAQTVAGFASLHTGIALLWALMVQFTVQNRIIRIAFWVNFGLIVVATLYFGWHYVADDIAGVAIALVSFYLGGIASGQRFDRHGLASHPTTTTSQVPVNR</sequence>
<feature type="transmembrane region" description="Helical" evidence="5">
    <location>
        <begin position="304"/>
        <end position="322"/>
    </location>
</feature>
<reference evidence="8" key="1">
    <citation type="journal article" date="2019" name="Int. J. Syst. Evol. Microbiol.">
        <title>The Global Catalogue of Microorganisms (GCM) 10K type strain sequencing project: providing services to taxonomists for standard genome sequencing and annotation.</title>
        <authorList>
            <consortium name="The Broad Institute Genomics Platform"/>
            <consortium name="The Broad Institute Genome Sequencing Center for Infectious Disease"/>
            <person name="Wu L."/>
            <person name="Ma J."/>
        </authorList>
    </citation>
    <scope>NUCLEOTIDE SEQUENCE [LARGE SCALE GENOMIC DNA]</scope>
    <source>
        <strain evidence="8">CCUG 54522</strain>
    </source>
</reference>
<dbReference type="Pfam" id="PF14378">
    <property type="entry name" value="PAP2_3"/>
    <property type="match status" value="1"/>
</dbReference>
<evidence type="ECO:0000256" key="2">
    <source>
        <dbReference type="ARBA" id="ARBA00022692"/>
    </source>
</evidence>
<feature type="transmembrane region" description="Helical" evidence="5">
    <location>
        <begin position="279"/>
        <end position="298"/>
    </location>
</feature>
<keyword evidence="8" id="KW-1185">Reference proteome</keyword>
<keyword evidence="2 5" id="KW-0812">Transmembrane</keyword>
<keyword evidence="4 5" id="KW-0472">Membrane</keyword>
<dbReference type="Proteomes" id="UP001596135">
    <property type="component" value="Unassembled WGS sequence"/>
</dbReference>
<feature type="transmembrane region" description="Helical" evidence="5">
    <location>
        <begin position="90"/>
        <end position="110"/>
    </location>
</feature>
<protein>
    <submittedName>
        <fullName evidence="7">Phosphatase PAP2 family protein</fullName>
    </submittedName>
</protein>
<accession>A0ABW1LDU9</accession>
<organism evidence="7 8">
    <name type="scientific">Nocardioides hankookensis</name>
    <dbReference type="NCBI Taxonomy" id="443157"/>
    <lineage>
        <taxon>Bacteria</taxon>
        <taxon>Bacillati</taxon>
        <taxon>Actinomycetota</taxon>
        <taxon>Actinomycetes</taxon>
        <taxon>Propionibacteriales</taxon>
        <taxon>Nocardioidaceae</taxon>
        <taxon>Nocardioides</taxon>
    </lineage>
</organism>
<proteinExistence type="predicted"/>
<feature type="transmembrane region" description="Helical" evidence="5">
    <location>
        <begin position="250"/>
        <end position="272"/>
    </location>
</feature>
<gene>
    <name evidence="7" type="ORF">ACFPYL_03660</name>
</gene>
<evidence type="ECO:0000256" key="5">
    <source>
        <dbReference type="SAM" id="Phobius"/>
    </source>
</evidence>